<sequence length="127" mass="14160">MRLPNKYIYIMKALIVTLTVLVTVINGHSWEQPGCFKLGHTRKVHIPGCVSFQVTTNACRGFCMSYAVPSNSLTQEINPNHILTSRSSCCSIDQTHDVVVNVRCIDGMREYTFKSAASCKCSICRRG</sequence>
<reference evidence="5" key="1">
    <citation type="submission" date="2022-03" db="EMBL/GenBank/DDBJ databases">
        <authorList>
            <person name="Martin C."/>
        </authorList>
    </citation>
    <scope>NUCLEOTIDE SEQUENCE</scope>
</reference>
<organism evidence="5 6">
    <name type="scientific">Owenia fusiformis</name>
    <name type="common">Polychaete worm</name>
    <dbReference type="NCBI Taxonomy" id="6347"/>
    <lineage>
        <taxon>Eukaryota</taxon>
        <taxon>Metazoa</taxon>
        <taxon>Spiralia</taxon>
        <taxon>Lophotrochozoa</taxon>
        <taxon>Annelida</taxon>
        <taxon>Polychaeta</taxon>
        <taxon>Sedentaria</taxon>
        <taxon>Canalipalpata</taxon>
        <taxon>Sabellida</taxon>
        <taxon>Oweniida</taxon>
        <taxon>Oweniidae</taxon>
        <taxon>Owenia</taxon>
    </lineage>
</organism>
<evidence type="ECO:0000313" key="6">
    <source>
        <dbReference type="Proteomes" id="UP000749559"/>
    </source>
</evidence>
<comment type="caution">
    <text evidence="5">The sequence shown here is derived from an EMBL/GenBank/DDBJ whole genome shotgun (WGS) entry which is preliminary data.</text>
</comment>
<evidence type="ECO:0000313" key="5">
    <source>
        <dbReference type="EMBL" id="CAH1791440.1"/>
    </source>
</evidence>
<evidence type="ECO:0000256" key="2">
    <source>
        <dbReference type="ARBA" id="ARBA00022525"/>
    </source>
</evidence>
<protein>
    <submittedName>
        <fullName evidence="5">Uncharacterized protein</fullName>
    </submittedName>
</protein>
<dbReference type="GO" id="GO:0051427">
    <property type="term" value="F:hormone receptor binding"/>
    <property type="evidence" value="ECO:0007669"/>
    <property type="project" value="TreeGrafter"/>
</dbReference>
<dbReference type="FunFam" id="2.10.90.10:FF:000049">
    <property type="entry name" value="Glycoprotein hormone alpha 2"/>
    <property type="match status" value="1"/>
</dbReference>
<name>A0A8J1U224_OWEFU</name>
<dbReference type="PANTHER" id="PTHR31129:SF2">
    <property type="entry name" value="GLYCOPROTEIN HORMONE ALPHA-2"/>
    <property type="match status" value="1"/>
</dbReference>
<dbReference type="AlphaFoldDB" id="A0A8J1U224"/>
<keyword evidence="4" id="KW-1015">Disulfide bond</keyword>
<dbReference type="InterPro" id="IPR029034">
    <property type="entry name" value="Cystine-knot_cytokine"/>
</dbReference>
<dbReference type="Proteomes" id="UP000749559">
    <property type="component" value="Unassembled WGS sequence"/>
</dbReference>
<evidence type="ECO:0000256" key="4">
    <source>
        <dbReference type="ARBA" id="ARBA00023157"/>
    </source>
</evidence>
<dbReference type="OrthoDB" id="6421717at2759"/>
<proteinExistence type="predicted"/>
<keyword evidence="2" id="KW-0964">Secreted</keyword>
<dbReference type="InterPro" id="IPR052680">
    <property type="entry name" value="Glyco_Hormone_Alpha"/>
</dbReference>
<dbReference type="GO" id="GO:0007166">
    <property type="term" value="P:cell surface receptor signaling pathway"/>
    <property type="evidence" value="ECO:0007669"/>
    <property type="project" value="TreeGrafter"/>
</dbReference>
<dbReference type="GO" id="GO:0005615">
    <property type="term" value="C:extracellular space"/>
    <property type="evidence" value="ECO:0007669"/>
    <property type="project" value="TreeGrafter"/>
</dbReference>
<keyword evidence="6" id="KW-1185">Reference proteome</keyword>
<evidence type="ECO:0000256" key="1">
    <source>
        <dbReference type="ARBA" id="ARBA00004613"/>
    </source>
</evidence>
<accession>A0A8J1U224</accession>
<dbReference type="Pfam" id="PF03045">
    <property type="entry name" value="DAN"/>
    <property type="match status" value="1"/>
</dbReference>
<gene>
    <name evidence="5" type="ORF">OFUS_LOCUS16519</name>
</gene>
<dbReference type="InterPro" id="IPR004133">
    <property type="entry name" value="DAN_dom"/>
</dbReference>
<comment type="subcellular location">
    <subcellularLocation>
        <location evidence="1">Secreted</location>
    </subcellularLocation>
</comment>
<dbReference type="EMBL" id="CAIIXF020000008">
    <property type="protein sequence ID" value="CAH1791440.1"/>
    <property type="molecule type" value="Genomic_DNA"/>
</dbReference>
<keyword evidence="3" id="KW-0732">Signal</keyword>
<dbReference type="Gene3D" id="2.10.90.10">
    <property type="entry name" value="Cystine-knot cytokines"/>
    <property type="match status" value="1"/>
</dbReference>
<dbReference type="SUPFAM" id="SSF57501">
    <property type="entry name" value="Cystine-knot cytokines"/>
    <property type="match status" value="1"/>
</dbReference>
<dbReference type="PANTHER" id="PTHR31129">
    <property type="entry name" value="GLYCOPROTEIN HORMONE ALPHA-2"/>
    <property type="match status" value="1"/>
</dbReference>
<evidence type="ECO:0000256" key="3">
    <source>
        <dbReference type="ARBA" id="ARBA00022729"/>
    </source>
</evidence>